<evidence type="ECO:0000256" key="6">
    <source>
        <dbReference type="RuleBase" id="RU003567"/>
    </source>
</evidence>
<organism evidence="8 9">
    <name type="scientific">Bacillus cereus VD021</name>
    <dbReference type="NCBI Taxonomy" id="1053224"/>
    <lineage>
        <taxon>Bacteria</taxon>
        <taxon>Bacillati</taxon>
        <taxon>Bacillota</taxon>
        <taxon>Bacilli</taxon>
        <taxon>Bacillales</taxon>
        <taxon>Bacillaceae</taxon>
        <taxon>Bacillus</taxon>
        <taxon>Bacillus cereus group</taxon>
    </lineage>
</organism>
<dbReference type="HOGENOM" id="CLU_052762_1_0_9"/>
<evidence type="ECO:0000256" key="7">
    <source>
        <dbReference type="SAM" id="Phobius"/>
    </source>
</evidence>
<dbReference type="GO" id="GO:0004252">
    <property type="term" value="F:serine-type endopeptidase activity"/>
    <property type="evidence" value="ECO:0007669"/>
    <property type="project" value="InterPro"/>
</dbReference>
<dbReference type="Proteomes" id="UP000014040">
    <property type="component" value="Unassembled WGS sequence"/>
</dbReference>
<dbReference type="PANTHER" id="PTHR10381:SF70">
    <property type="entry name" value="ATP-DEPENDENT CLP PROTEASE PROTEOLYTIC SUBUNIT"/>
    <property type="match status" value="1"/>
</dbReference>
<dbReference type="RefSeq" id="WP_016103025.1">
    <property type="nucleotide sequence ID" value="NZ_KB976283.1"/>
</dbReference>
<keyword evidence="3" id="KW-0645">Protease</keyword>
<keyword evidence="4" id="KW-0378">Hydrolase</keyword>
<dbReference type="InterPro" id="IPR023562">
    <property type="entry name" value="ClpP/TepA"/>
</dbReference>
<dbReference type="GO" id="GO:0009368">
    <property type="term" value="C:endopeptidase Clp complex"/>
    <property type="evidence" value="ECO:0007669"/>
    <property type="project" value="TreeGrafter"/>
</dbReference>
<evidence type="ECO:0000256" key="1">
    <source>
        <dbReference type="ARBA" id="ARBA00007039"/>
    </source>
</evidence>
<comment type="caution">
    <text evidence="8">The sequence shown here is derived from an EMBL/GenBank/DDBJ whole genome shotgun (WGS) entry which is preliminary data.</text>
</comment>
<dbReference type="AlphaFoldDB" id="R8H2D7"/>
<comment type="similarity">
    <text evidence="1 6">Belongs to the peptidase S14 family.</text>
</comment>
<dbReference type="GO" id="GO:0006515">
    <property type="term" value="P:protein quality control for misfolded or incompletely synthesized proteins"/>
    <property type="evidence" value="ECO:0007669"/>
    <property type="project" value="TreeGrafter"/>
</dbReference>
<keyword evidence="5" id="KW-0720">Serine protease</keyword>
<evidence type="ECO:0000313" key="8">
    <source>
        <dbReference type="EMBL" id="EOO67028.1"/>
    </source>
</evidence>
<proteinExistence type="inferred from homology"/>
<sequence length="230" mass="25951">MDWIKVKNQTDDSASLYFYGDIVSSWWGAWDDEDQYPENVRKVLDEVKGKNLNIYINSGGGSVFAGMAIYNMIKRHQGMKTVHVDGLAGSIASIIALAGDKLIVPSNAYLMIHKPWSGAYGNANELRKMAEDLDAIEEGIINVYKENLKDGVDIEVIREMVQNETWLNGLKASEYFDIEVAEENTAVACVSECFKDYKNTPQAFTKQREVPPSNDEQEKLNKLRMELDLI</sequence>
<dbReference type="PANTHER" id="PTHR10381">
    <property type="entry name" value="ATP-DEPENDENT CLP PROTEASE PROTEOLYTIC SUBUNIT"/>
    <property type="match status" value="1"/>
</dbReference>
<dbReference type="SUPFAM" id="SSF52096">
    <property type="entry name" value="ClpP/crotonase"/>
    <property type="match status" value="1"/>
</dbReference>
<dbReference type="GO" id="GO:0051117">
    <property type="term" value="F:ATPase binding"/>
    <property type="evidence" value="ECO:0007669"/>
    <property type="project" value="TreeGrafter"/>
</dbReference>
<dbReference type="EMBL" id="AHES01000068">
    <property type="protein sequence ID" value="EOO67028.1"/>
    <property type="molecule type" value="Genomic_DNA"/>
</dbReference>
<evidence type="ECO:0000256" key="4">
    <source>
        <dbReference type="ARBA" id="ARBA00022801"/>
    </source>
</evidence>
<dbReference type="PATRIC" id="fig|1053224.3.peg.5342"/>
<evidence type="ECO:0000256" key="2">
    <source>
        <dbReference type="ARBA" id="ARBA00022490"/>
    </source>
</evidence>
<keyword evidence="2" id="KW-0963">Cytoplasm</keyword>
<keyword evidence="7" id="KW-1133">Transmembrane helix</keyword>
<name>R8H2D7_BACCE</name>
<dbReference type="PRINTS" id="PR00127">
    <property type="entry name" value="CLPPROTEASEP"/>
</dbReference>
<accession>R8H2D7</accession>
<reference evidence="8 9" key="1">
    <citation type="submission" date="2012-12" db="EMBL/GenBank/DDBJ databases">
        <title>The Genome Sequence of Bacillus cereus VD021.</title>
        <authorList>
            <consortium name="The Broad Institute Genome Sequencing Platform"/>
            <consortium name="The Broad Institute Genome Sequencing Center for Infectious Disease"/>
            <person name="Feldgarden M."/>
            <person name="Van der Auwera G.A."/>
            <person name="Mahillon J."/>
            <person name="Duprez V."/>
            <person name="Timmery S."/>
            <person name="Mattelet C."/>
            <person name="Dierick K."/>
            <person name="Sun M."/>
            <person name="Yu Z."/>
            <person name="Zhu L."/>
            <person name="Hu X."/>
            <person name="Shank E.B."/>
            <person name="Swiecicka I."/>
            <person name="Hansen B.M."/>
            <person name="Andrup L."/>
            <person name="Walker B."/>
            <person name="Young S.K."/>
            <person name="Zeng Q."/>
            <person name="Gargeya S."/>
            <person name="Fitzgerald M."/>
            <person name="Haas B."/>
            <person name="Abouelleil A."/>
            <person name="Alvarado L."/>
            <person name="Arachchi H.M."/>
            <person name="Berlin A.M."/>
            <person name="Chapman S.B."/>
            <person name="Dewar J."/>
            <person name="Goldberg J."/>
            <person name="Griggs A."/>
            <person name="Gujja S."/>
            <person name="Hansen M."/>
            <person name="Howarth C."/>
            <person name="Imamovic A."/>
            <person name="Larimer J."/>
            <person name="McCowan C."/>
            <person name="Murphy C."/>
            <person name="Neiman D."/>
            <person name="Pearson M."/>
            <person name="Priest M."/>
            <person name="Roberts A."/>
            <person name="Saif S."/>
            <person name="Shea T."/>
            <person name="Sisk P."/>
            <person name="Sykes S."/>
            <person name="Wortman J."/>
            <person name="Nusbaum C."/>
            <person name="Birren B."/>
        </authorList>
    </citation>
    <scope>NUCLEOTIDE SEQUENCE [LARGE SCALE GENOMIC DNA]</scope>
    <source>
        <strain evidence="8 9">VD021</strain>
    </source>
</reference>
<dbReference type="GO" id="GO:0004176">
    <property type="term" value="F:ATP-dependent peptidase activity"/>
    <property type="evidence" value="ECO:0007669"/>
    <property type="project" value="InterPro"/>
</dbReference>
<dbReference type="InterPro" id="IPR029045">
    <property type="entry name" value="ClpP/crotonase-like_dom_sf"/>
</dbReference>
<keyword evidence="7" id="KW-0812">Transmembrane</keyword>
<dbReference type="NCBIfam" id="NF045542">
    <property type="entry name" value="Clp_rel_HeadMat"/>
    <property type="match status" value="1"/>
</dbReference>
<evidence type="ECO:0000313" key="9">
    <source>
        <dbReference type="Proteomes" id="UP000014040"/>
    </source>
</evidence>
<evidence type="ECO:0000256" key="3">
    <source>
        <dbReference type="ARBA" id="ARBA00022670"/>
    </source>
</evidence>
<dbReference type="CDD" id="cd07016">
    <property type="entry name" value="S14_ClpP_1"/>
    <property type="match status" value="1"/>
</dbReference>
<dbReference type="Gene3D" id="3.90.226.10">
    <property type="entry name" value="2-enoyl-CoA Hydratase, Chain A, domain 1"/>
    <property type="match status" value="1"/>
</dbReference>
<protein>
    <recommendedName>
        <fullName evidence="6">ATP-dependent Clp protease proteolytic subunit</fullName>
    </recommendedName>
</protein>
<dbReference type="InterPro" id="IPR001907">
    <property type="entry name" value="ClpP"/>
</dbReference>
<dbReference type="Pfam" id="PF00574">
    <property type="entry name" value="CLP_protease"/>
    <property type="match status" value="1"/>
</dbReference>
<feature type="transmembrane region" description="Helical" evidence="7">
    <location>
        <begin position="54"/>
        <end position="73"/>
    </location>
</feature>
<gene>
    <name evidence="8" type="ORF">IIC_05310</name>
</gene>
<keyword evidence="7" id="KW-0472">Membrane</keyword>
<evidence type="ECO:0000256" key="5">
    <source>
        <dbReference type="ARBA" id="ARBA00022825"/>
    </source>
</evidence>